<evidence type="ECO:0000259" key="1">
    <source>
        <dbReference type="Pfam" id="PF12705"/>
    </source>
</evidence>
<evidence type="ECO:0000313" key="3">
    <source>
        <dbReference type="EMBL" id="QJA67155.1"/>
    </source>
</evidence>
<reference evidence="2" key="1">
    <citation type="submission" date="2020-03" db="EMBL/GenBank/DDBJ databases">
        <title>The deep terrestrial virosphere.</title>
        <authorList>
            <person name="Holmfeldt K."/>
            <person name="Nilsson E."/>
            <person name="Simone D."/>
            <person name="Lopez-Fernandez M."/>
            <person name="Wu X."/>
            <person name="de Brujin I."/>
            <person name="Lundin D."/>
            <person name="Andersson A."/>
            <person name="Bertilsson S."/>
            <person name="Dopson M."/>
        </authorList>
    </citation>
    <scope>NUCLEOTIDE SEQUENCE</scope>
    <source>
        <strain evidence="3">MM415B00296</strain>
        <strain evidence="2">TM448A01366</strain>
    </source>
</reference>
<protein>
    <submittedName>
        <fullName evidence="2">Putative PD-(D/E)XK nuclease superfamily protein</fullName>
    </submittedName>
</protein>
<proteinExistence type="predicted"/>
<accession>A0A6H1ZPT5</accession>
<dbReference type="InterPro" id="IPR011604">
    <property type="entry name" value="PDDEXK-like_dom_sf"/>
</dbReference>
<dbReference type="Gene3D" id="3.90.320.10">
    <property type="match status" value="1"/>
</dbReference>
<dbReference type="Pfam" id="PF12705">
    <property type="entry name" value="PDDEXK_1"/>
    <property type="match status" value="1"/>
</dbReference>
<organism evidence="2">
    <name type="scientific">viral metagenome</name>
    <dbReference type="NCBI Taxonomy" id="1070528"/>
    <lineage>
        <taxon>unclassified sequences</taxon>
        <taxon>metagenomes</taxon>
        <taxon>organismal metagenomes</taxon>
    </lineage>
</organism>
<dbReference type="EMBL" id="MT144138">
    <property type="protein sequence ID" value="QJA49472.1"/>
    <property type="molecule type" value="Genomic_DNA"/>
</dbReference>
<evidence type="ECO:0000313" key="2">
    <source>
        <dbReference type="EMBL" id="QJA49472.1"/>
    </source>
</evidence>
<feature type="domain" description="PD-(D/E)XK endonuclease-like" evidence="1">
    <location>
        <begin position="20"/>
        <end position="279"/>
    </location>
</feature>
<dbReference type="EMBL" id="MT141566">
    <property type="protein sequence ID" value="QJA67155.1"/>
    <property type="molecule type" value="Genomic_DNA"/>
</dbReference>
<gene>
    <name evidence="3" type="ORF">MM415B00296_0061</name>
    <name evidence="2" type="ORF">TM448A01366_0018</name>
</gene>
<sequence>MIKELTYPLEYNQNWEIVDASKLTEFMECPQKYFYRHVLGWRSTAPNNHLVFGHAWHKAQEHLLLNGYDSVDEAVMLFMADYRETFRPETDELFGNKTPTKADAALRDYAAFFKDDLRRWEVLYTEIAGSVMITEDHLMHFRMDSVLREKDTNKKFSLDHKTGSKKGRTWTDKWLLSTATGLYTHVLYCLYPREEVKGMQYRGTFFYKSKPVEFEEVPCWKSLNQMQSWLWNTVYWYNLLRSNFELLSEARDSEDVLMAFPMQTESCTKYFGCPYHDFCTAWTNPLQRCETPPMGFEVEFWNPTDEETTTKMEGLA</sequence>
<dbReference type="AlphaFoldDB" id="A0A6H1ZPT5"/>
<name>A0A6H1ZPT5_9ZZZZ</name>
<dbReference type="InterPro" id="IPR038726">
    <property type="entry name" value="PDDEXK_AddAB-type"/>
</dbReference>